<evidence type="ECO:0000313" key="1">
    <source>
        <dbReference type="EMBL" id="ONK78331.1"/>
    </source>
</evidence>
<evidence type="ECO:0000313" key="2">
    <source>
        <dbReference type="Proteomes" id="UP000243459"/>
    </source>
</evidence>
<dbReference type="AlphaFoldDB" id="A0A5P1FNS6"/>
<dbReference type="Proteomes" id="UP000243459">
    <property type="component" value="Chromosome 2"/>
</dbReference>
<dbReference type="Gramene" id="ONK78331">
    <property type="protein sequence ID" value="ONK78331"/>
    <property type="gene ID" value="A4U43_C02F17430"/>
</dbReference>
<gene>
    <name evidence="1" type="ORF">A4U43_C02F17430</name>
</gene>
<accession>A0A5P1FNS6</accession>
<proteinExistence type="predicted"/>
<sequence>MKREFEMMNNRRCNESSDALLGEMIKEESHIDAKTPQIKNLLENRNENASKRLFDLLRLLKSMDLPATNAASLITCMKRSNAKEIRNLAEFLSKSLKVLSNEWMNGTEDLTGKKPLESLLFNVPQKRKTFLFYVGFLFLHQRLYKLSQWITRKIEENIVEKKDVSEMRREENITEEKDDTDMKQKTKTWCLKV</sequence>
<reference evidence="2" key="1">
    <citation type="journal article" date="2017" name="Nat. Commun.">
        <title>The asparagus genome sheds light on the origin and evolution of a young Y chromosome.</title>
        <authorList>
            <person name="Harkess A."/>
            <person name="Zhou J."/>
            <person name="Xu C."/>
            <person name="Bowers J.E."/>
            <person name="Van der Hulst R."/>
            <person name="Ayyampalayam S."/>
            <person name="Mercati F."/>
            <person name="Riccardi P."/>
            <person name="McKain M.R."/>
            <person name="Kakrana A."/>
            <person name="Tang H."/>
            <person name="Ray J."/>
            <person name="Groenendijk J."/>
            <person name="Arikit S."/>
            <person name="Mathioni S.M."/>
            <person name="Nakano M."/>
            <person name="Shan H."/>
            <person name="Telgmann-Rauber A."/>
            <person name="Kanno A."/>
            <person name="Yue Z."/>
            <person name="Chen H."/>
            <person name="Li W."/>
            <person name="Chen Y."/>
            <person name="Xu X."/>
            <person name="Zhang Y."/>
            <person name="Luo S."/>
            <person name="Chen H."/>
            <person name="Gao J."/>
            <person name="Mao Z."/>
            <person name="Pires J.C."/>
            <person name="Luo M."/>
            <person name="Kudrna D."/>
            <person name="Wing R.A."/>
            <person name="Meyers B.C."/>
            <person name="Yi K."/>
            <person name="Kong H."/>
            <person name="Lavrijsen P."/>
            <person name="Sunseri F."/>
            <person name="Falavigna A."/>
            <person name="Ye Y."/>
            <person name="Leebens-Mack J.H."/>
            <person name="Chen G."/>
        </authorList>
    </citation>
    <scope>NUCLEOTIDE SEQUENCE [LARGE SCALE GENOMIC DNA]</scope>
    <source>
        <strain evidence="2">cv. DH0086</strain>
    </source>
</reference>
<evidence type="ECO:0008006" key="3">
    <source>
        <dbReference type="Google" id="ProtNLM"/>
    </source>
</evidence>
<dbReference type="EMBL" id="CM007382">
    <property type="protein sequence ID" value="ONK78331.1"/>
    <property type="molecule type" value="Genomic_DNA"/>
</dbReference>
<organism evidence="1 2">
    <name type="scientific">Asparagus officinalis</name>
    <name type="common">Garden asparagus</name>
    <dbReference type="NCBI Taxonomy" id="4686"/>
    <lineage>
        <taxon>Eukaryota</taxon>
        <taxon>Viridiplantae</taxon>
        <taxon>Streptophyta</taxon>
        <taxon>Embryophyta</taxon>
        <taxon>Tracheophyta</taxon>
        <taxon>Spermatophyta</taxon>
        <taxon>Magnoliopsida</taxon>
        <taxon>Liliopsida</taxon>
        <taxon>Asparagales</taxon>
        <taxon>Asparagaceae</taxon>
        <taxon>Asparagoideae</taxon>
        <taxon>Asparagus</taxon>
    </lineage>
</organism>
<protein>
    <recommendedName>
        <fullName evidence="3">TFIIS N-terminal domain-containing protein</fullName>
    </recommendedName>
</protein>
<keyword evidence="2" id="KW-1185">Reference proteome</keyword>
<name>A0A5P1FNS6_ASPOF</name>